<accession>E3J2V6</accession>
<evidence type="ECO:0000313" key="11">
    <source>
        <dbReference type="Proteomes" id="UP000002484"/>
    </source>
</evidence>
<feature type="domain" description="ABC3 transporter permease C-terminal" evidence="8">
    <location>
        <begin position="730"/>
        <end position="847"/>
    </location>
</feature>
<feature type="domain" description="MacB-like periplasmic core" evidence="9">
    <location>
        <begin position="498"/>
        <end position="697"/>
    </location>
</feature>
<dbReference type="STRING" id="298654.FraEuI1c_3760"/>
<name>E3J2V6_PSEI1</name>
<dbReference type="AlphaFoldDB" id="E3J2V6"/>
<feature type="transmembrane region" description="Helical" evidence="7">
    <location>
        <begin position="772"/>
        <end position="801"/>
    </location>
</feature>
<dbReference type="RefSeq" id="WP_013424885.1">
    <property type="nucleotide sequence ID" value="NC_014666.1"/>
</dbReference>
<gene>
    <name evidence="10" type="ordered locus">FraEuI1c_3760</name>
</gene>
<keyword evidence="5 7" id="KW-0472">Membrane</keyword>
<evidence type="ECO:0000256" key="6">
    <source>
        <dbReference type="ARBA" id="ARBA00038076"/>
    </source>
</evidence>
<evidence type="ECO:0000256" key="7">
    <source>
        <dbReference type="SAM" id="Phobius"/>
    </source>
</evidence>
<evidence type="ECO:0000256" key="1">
    <source>
        <dbReference type="ARBA" id="ARBA00004651"/>
    </source>
</evidence>
<evidence type="ECO:0000259" key="8">
    <source>
        <dbReference type="Pfam" id="PF02687"/>
    </source>
</evidence>
<comment type="similarity">
    <text evidence="6">Belongs to the ABC-4 integral membrane protein family.</text>
</comment>
<dbReference type="EMBL" id="CP002299">
    <property type="protein sequence ID" value="ADP81767.1"/>
    <property type="molecule type" value="Genomic_DNA"/>
</dbReference>
<protein>
    <recommendedName>
        <fullName evidence="12">ABC3 transporter permease protein domain-containing protein</fullName>
    </recommendedName>
</protein>
<dbReference type="Pfam" id="PF02687">
    <property type="entry name" value="FtsX"/>
    <property type="match status" value="2"/>
</dbReference>
<feature type="transmembrane region" description="Helical" evidence="7">
    <location>
        <begin position="275"/>
        <end position="300"/>
    </location>
</feature>
<dbReference type="InterPro" id="IPR025857">
    <property type="entry name" value="MacB_PCD"/>
</dbReference>
<dbReference type="InParanoid" id="E3J2V6"/>
<evidence type="ECO:0000256" key="5">
    <source>
        <dbReference type="ARBA" id="ARBA00023136"/>
    </source>
</evidence>
<feature type="domain" description="ABC3 transporter permease C-terminal" evidence="8">
    <location>
        <begin position="278"/>
        <end position="399"/>
    </location>
</feature>
<feature type="transmembrane region" description="Helical" evidence="7">
    <location>
        <begin position="327"/>
        <end position="353"/>
    </location>
</feature>
<dbReference type="GO" id="GO:0022857">
    <property type="term" value="F:transmembrane transporter activity"/>
    <property type="evidence" value="ECO:0007669"/>
    <property type="project" value="TreeGrafter"/>
</dbReference>
<evidence type="ECO:0000256" key="4">
    <source>
        <dbReference type="ARBA" id="ARBA00022989"/>
    </source>
</evidence>
<dbReference type="GO" id="GO:0005886">
    <property type="term" value="C:plasma membrane"/>
    <property type="evidence" value="ECO:0007669"/>
    <property type="project" value="UniProtKB-SubCell"/>
</dbReference>
<keyword evidence="11" id="KW-1185">Reference proteome</keyword>
<evidence type="ECO:0000256" key="3">
    <source>
        <dbReference type="ARBA" id="ARBA00022692"/>
    </source>
</evidence>
<feature type="domain" description="MacB-like periplasmic core" evidence="9">
    <location>
        <begin position="17"/>
        <end position="241"/>
    </location>
</feature>
<dbReference type="PANTHER" id="PTHR30572:SF4">
    <property type="entry name" value="ABC TRANSPORTER PERMEASE YTRF"/>
    <property type="match status" value="1"/>
</dbReference>
<dbReference type="OrthoDB" id="9780560at2"/>
<evidence type="ECO:0000259" key="9">
    <source>
        <dbReference type="Pfam" id="PF12704"/>
    </source>
</evidence>
<dbReference type="InterPro" id="IPR050250">
    <property type="entry name" value="Macrolide_Exporter_MacB"/>
</dbReference>
<dbReference type="Pfam" id="PF12704">
    <property type="entry name" value="MacB_PCD"/>
    <property type="match status" value="2"/>
</dbReference>
<keyword evidence="2" id="KW-1003">Cell membrane</keyword>
<proteinExistence type="inferred from homology"/>
<dbReference type="eggNOG" id="COG3127">
    <property type="taxonomic scope" value="Bacteria"/>
</dbReference>
<evidence type="ECO:0008006" key="12">
    <source>
        <dbReference type="Google" id="ProtNLM"/>
    </source>
</evidence>
<reference evidence="10 11" key="1">
    <citation type="submission" date="2010-10" db="EMBL/GenBank/DDBJ databases">
        <title>Complete sequence of Frankia sp. EuI1c.</title>
        <authorList>
            <consortium name="US DOE Joint Genome Institute"/>
            <person name="Lucas S."/>
            <person name="Copeland A."/>
            <person name="Lapidus A."/>
            <person name="Cheng J.-F."/>
            <person name="Bruce D."/>
            <person name="Goodwin L."/>
            <person name="Pitluck S."/>
            <person name="Chertkov O."/>
            <person name="Detter J.C."/>
            <person name="Han C."/>
            <person name="Tapia R."/>
            <person name="Land M."/>
            <person name="Hauser L."/>
            <person name="Jeffries C."/>
            <person name="Kyrpides N."/>
            <person name="Ivanova N."/>
            <person name="Mikhailova N."/>
            <person name="Beauchemin N."/>
            <person name="Sen A."/>
            <person name="Sur S.A."/>
            <person name="Gtari M."/>
            <person name="Wall L."/>
            <person name="Tisa L."/>
            <person name="Woyke T."/>
        </authorList>
    </citation>
    <scope>NUCLEOTIDE SEQUENCE [LARGE SCALE GENOMIC DNA]</scope>
    <source>
        <strain evidence="11">DSM 45817 / CECT 9037 / EuI1c</strain>
    </source>
</reference>
<sequence>MLRATLRSLFARKLRLLLSALAVVLGVSFVAGTLVLTDTLNATFNSSFAAQTKNVAVAVRGINHVSTADTDDRALLPAALETTLKTKVDGVADAVGQVSGSARLIGPNGKLIEAGTAAPQGINWTGDRPTSAETIADGRAPKATDEIAVDKGTADRAKLRVGDHLYVITTGQQTKDPSERFTLVGTFRTGGQDSPSGAMVTAFWTPDAQRLLLTQPDTFTAIYLAAKPGVTQQALAAKVQASGVLPQGVEAITGTALAASHEDTVKQSLSFLSTMLLIFAGISLFVGAFIIFNTFTMLVAQRVRELALLRALGASRAQVRVSVQAEALLVGIVGSTIGLVAGVSLAHLLHAAMGAFGVVLPPGGTVFRARTAVVAYAVGVLVTSAAAVVPAYKAATVPPIAALRDTYTIPSRSLRTRAAAGVTGAALGAALVVYGLSKSGGAGLVGGGAVAIFLGIAALSPVVARPVTRVIGAGLPRLFGVTGRIGLQNAMRNPRRTSATASALMVGLALVSAFAIFGQSIKESVRVTVSDSLRADYFLNPTSTTDQINDSVAQTIAGLPGVAKNGVVPIRGGLITIDGIKGPVSVLAADPQAVASVFELRTTGGKLALGDGQIAMDEAQASRLHLAVGQPVHVTFGTTGAATLTLAATFTGSSALVKFLVSTSEWAKHTPSTADAMVLVKRAPGADPATVLAALQKVVEPFPNLLLTDQTGFVAQQEKTVDQLIGLVYVLLALAVIIALFGIVNTLALSVIERTREIGLLRAVGLRRGQMWLVIVLESVVIALFGATLGVGVGSFLGWALVSALKSQGITTFAYPVTTIAGVLIMGGILGVVAALAPALRAARMNVLHAISTT</sequence>
<dbReference type="HOGENOM" id="CLU_012341_1_0_11"/>
<feature type="transmembrane region" description="Helical" evidence="7">
    <location>
        <begin position="442"/>
        <end position="464"/>
    </location>
</feature>
<feature type="transmembrane region" description="Helical" evidence="7">
    <location>
        <begin position="813"/>
        <end position="837"/>
    </location>
</feature>
<dbReference type="KEGG" id="fri:FraEuI1c_3760"/>
<dbReference type="PANTHER" id="PTHR30572">
    <property type="entry name" value="MEMBRANE COMPONENT OF TRANSPORTER-RELATED"/>
    <property type="match status" value="1"/>
</dbReference>
<organism evidence="10 11">
    <name type="scientific">Pseudofrankia inefficax (strain DSM 45817 / CECT 9037 / DDB 130130 / EuI1c)</name>
    <name type="common">Frankia inefficax</name>
    <dbReference type="NCBI Taxonomy" id="298654"/>
    <lineage>
        <taxon>Bacteria</taxon>
        <taxon>Bacillati</taxon>
        <taxon>Actinomycetota</taxon>
        <taxon>Actinomycetes</taxon>
        <taxon>Frankiales</taxon>
        <taxon>Frankiaceae</taxon>
        <taxon>Pseudofrankia</taxon>
    </lineage>
</organism>
<comment type="subcellular location">
    <subcellularLocation>
        <location evidence="1">Cell membrane</location>
        <topology evidence="1">Multi-pass membrane protein</topology>
    </subcellularLocation>
</comment>
<dbReference type="Proteomes" id="UP000002484">
    <property type="component" value="Chromosome"/>
</dbReference>
<keyword evidence="3 7" id="KW-0812">Transmembrane</keyword>
<dbReference type="InterPro" id="IPR003838">
    <property type="entry name" value="ABC3_permease_C"/>
</dbReference>
<feature type="transmembrane region" description="Helical" evidence="7">
    <location>
        <begin position="416"/>
        <end position="436"/>
    </location>
</feature>
<feature type="transmembrane region" description="Helical" evidence="7">
    <location>
        <begin position="373"/>
        <end position="395"/>
    </location>
</feature>
<feature type="transmembrane region" description="Helical" evidence="7">
    <location>
        <begin position="499"/>
        <end position="518"/>
    </location>
</feature>
<feature type="transmembrane region" description="Helical" evidence="7">
    <location>
        <begin position="727"/>
        <end position="752"/>
    </location>
</feature>
<evidence type="ECO:0000256" key="2">
    <source>
        <dbReference type="ARBA" id="ARBA00022475"/>
    </source>
</evidence>
<evidence type="ECO:0000313" key="10">
    <source>
        <dbReference type="EMBL" id="ADP81767.1"/>
    </source>
</evidence>
<keyword evidence="4 7" id="KW-1133">Transmembrane helix</keyword>